<evidence type="ECO:0000313" key="2">
    <source>
        <dbReference type="EMBL" id="CAL1264831.1"/>
    </source>
</evidence>
<name>A0AAV1Z005_9ARAC</name>
<proteinExistence type="predicted"/>
<feature type="region of interest" description="Disordered" evidence="1">
    <location>
        <begin position="65"/>
        <end position="152"/>
    </location>
</feature>
<feature type="compositionally biased region" description="Basic and acidic residues" evidence="1">
    <location>
        <begin position="96"/>
        <end position="135"/>
    </location>
</feature>
<dbReference type="Proteomes" id="UP001497382">
    <property type="component" value="Unassembled WGS sequence"/>
</dbReference>
<dbReference type="EMBL" id="CAXIEN010000014">
    <property type="protein sequence ID" value="CAL1264831.1"/>
    <property type="molecule type" value="Genomic_DNA"/>
</dbReference>
<evidence type="ECO:0000313" key="3">
    <source>
        <dbReference type="Proteomes" id="UP001497382"/>
    </source>
</evidence>
<protein>
    <submittedName>
        <fullName evidence="2">Uncharacterized protein</fullName>
    </submittedName>
</protein>
<reference evidence="2 3" key="1">
    <citation type="submission" date="2024-04" db="EMBL/GenBank/DDBJ databases">
        <authorList>
            <person name="Rising A."/>
            <person name="Reimegard J."/>
            <person name="Sonavane S."/>
            <person name="Akerstrom W."/>
            <person name="Nylinder S."/>
            <person name="Hedman E."/>
            <person name="Kallberg Y."/>
        </authorList>
    </citation>
    <scope>NUCLEOTIDE SEQUENCE [LARGE SCALE GENOMIC DNA]</scope>
</reference>
<feature type="non-terminal residue" evidence="2">
    <location>
        <position position="182"/>
    </location>
</feature>
<accession>A0AAV1Z005</accession>
<sequence length="182" mass="20879">CIFTIGRETLKSEDGNLQGNPFAVRDGDIKGDVGAFYGDDYTKHYANQTVAIAGYGRVNKSLYRSKRSKKPEEDEDISISEYYKMRRRPDYEDEDGSRTDNNKTSRPDNDEEDRSITDDNEKRGRPNNDKRERRNNGNRRRNRGNFGGSCQTCGKMIGGGSGYLERVINGRIVKPVYKYPWI</sequence>
<dbReference type="AlphaFoldDB" id="A0AAV1Z005"/>
<evidence type="ECO:0000256" key="1">
    <source>
        <dbReference type="SAM" id="MobiDB-lite"/>
    </source>
</evidence>
<organism evidence="2 3">
    <name type="scientific">Larinioides sclopetarius</name>
    <dbReference type="NCBI Taxonomy" id="280406"/>
    <lineage>
        <taxon>Eukaryota</taxon>
        <taxon>Metazoa</taxon>
        <taxon>Ecdysozoa</taxon>
        <taxon>Arthropoda</taxon>
        <taxon>Chelicerata</taxon>
        <taxon>Arachnida</taxon>
        <taxon>Araneae</taxon>
        <taxon>Araneomorphae</taxon>
        <taxon>Entelegynae</taxon>
        <taxon>Araneoidea</taxon>
        <taxon>Araneidae</taxon>
        <taxon>Larinioides</taxon>
    </lineage>
</organism>
<gene>
    <name evidence="2" type="ORF">LARSCL_LOCUS2180</name>
</gene>
<feature type="non-terminal residue" evidence="2">
    <location>
        <position position="1"/>
    </location>
</feature>
<comment type="caution">
    <text evidence="2">The sequence shown here is derived from an EMBL/GenBank/DDBJ whole genome shotgun (WGS) entry which is preliminary data.</text>
</comment>
<keyword evidence="3" id="KW-1185">Reference proteome</keyword>